<dbReference type="FunFam" id="3.10.410.10:FF:000001">
    <property type="entry name" value="Putative formate--tetrahydrofolate ligase"/>
    <property type="match status" value="1"/>
</dbReference>
<dbReference type="UniPathway" id="UPA00193"/>
<evidence type="ECO:0000256" key="2">
    <source>
        <dbReference type="ARBA" id="ARBA00022563"/>
    </source>
</evidence>
<dbReference type="GO" id="GO:0035999">
    <property type="term" value="P:tetrahydrofolate interconversion"/>
    <property type="evidence" value="ECO:0007669"/>
    <property type="project" value="UniProtKB-UniRule"/>
</dbReference>
<evidence type="ECO:0000256" key="1">
    <source>
        <dbReference type="ARBA" id="ARBA00004777"/>
    </source>
</evidence>
<dbReference type="InterPro" id="IPR000559">
    <property type="entry name" value="Formate_THF_ligase"/>
</dbReference>
<keyword evidence="2 8" id="KW-0554">One-carbon metabolism</keyword>
<comment type="catalytic activity">
    <reaction evidence="6 8">
        <text>(6S)-5,6,7,8-tetrahydrofolate + formate + ATP = (6R)-10-formyltetrahydrofolate + ADP + phosphate</text>
        <dbReference type="Rhea" id="RHEA:20221"/>
        <dbReference type="ChEBI" id="CHEBI:15740"/>
        <dbReference type="ChEBI" id="CHEBI:30616"/>
        <dbReference type="ChEBI" id="CHEBI:43474"/>
        <dbReference type="ChEBI" id="CHEBI:57453"/>
        <dbReference type="ChEBI" id="CHEBI:195366"/>
        <dbReference type="ChEBI" id="CHEBI:456216"/>
        <dbReference type="EC" id="6.3.4.3"/>
    </reaction>
</comment>
<dbReference type="PROSITE" id="PS00722">
    <property type="entry name" value="FTHFS_2"/>
    <property type="match status" value="1"/>
</dbReference>
<comment type="similarity">
    <text evidence="7 8">Belongs to the formate--tetrahydrofolate ligase family.</text>
</comment>
<dbReference type="EC" id="6.3.4.3" evidence="8"/>
<keyword evidence="3 8" id="KW-0436">Ligase</keyword>
<dbReference type="EMBL" id="AP023418">
    <property type="protein sequence ID" value="BCK80812.1"/>
    <property type="molecule type" value="Genomic_DNA"/>
</dbReference>
<dbReference type="GO" id="GO:0004329">
    <property type="term" value="F:formate-tetrahydrofolate ligase activity"/>
    <property type="evidence" value="ECO:0007669"/>
    <property type="project" value="UniProtKB-UniRule"/>
</dbReference>
<dbReference type="Proteomes" id="UP000681035">
    <property type="component" value="Chromosome"/>
</dbReference>
<dbReference type="AlphaFoldDB" id="A0A810Q3L7"/>
<dbReference type="RefSeq" id="WP_213541670.1">
    <property type="nucleotide sequence ID" value="NZ_AP023418.1"/>
</dbReference>
<dbReference type="Gene3D" id="3.40.50.300">
    <property type="entry name" value="P-loop containing nucleotide triphosphate hydrolases"/>
    <property type="match status" value="1"/>
</dbReference>
<evidence type="ECO:0000256" key="4">
    <source>
        <dbReference type="ARBA" id="ARBA00022741"/>
    </source>
</evidence>
<dbReference type="InterPro" id="IPR020628">
    <property type="entry name" value="Formate_THF_ligase_CS"/>
</dbReference>
<dbReference type="Gene3D" id="3.30.1510.10">
    <property type="entry name" value="Domain 2, N(10)-formyltetrahydrofolate synthetase"/>
    <property type="match status" value="1"/>
</dbReference>
<dbReference type="KEGG" id="vcop:MM50RIKEN_05750"/>
<keyword evidence="10" id="KW-1185">Reference proteome</keyword>
<organism evidence="9 10">
    <name type="scientific">Vescimonas coprocola</name>
    <dbReference type="NCBI Taxonomy" id="2714355"/>
    <lineage>
        <taxon>Bacteria</taxon>
        <taxon>Bacillati</taxon>
        <taxon>Bacillota</taxon>
        <taxon>Clostridia</taxon>
        <taxon>Eubacteriales</taxon>
        <taxon>Oscillospiraceae</taxon>
        <taxon>Vescimonas</taxon>
    </lineage>
</organism>
<sequence>MKTDIEIAQSCPLLPITAIGAKLGLTEEQLECYGRYKAKLLPSATAGKPQTGKLILVTAINPTAAGEGKTTTSIGLADSLSALGKKTVLALREPSLGPVFGLKGGATGGGWAQVAPMEGINLHFTGDFHAIGAANNLLAAMVDNHIYQGNALDIQQVTWRRCVDMNDRQLRYILCGLGGKGNGVPREEGFDITVATEVMAVLCLAEDLTDLKARLARMIVGYNGHGQPVTAGDLKAAGAMAALLKDAIRPNLAQSLEGTPAIIHGGPFANIAHGCNSVAATKAALRLGDYVVTEAGFGADLGAEKFLDIKCRRAGLRPDAVVIVATVRALKLHGGADKTQLATEDTAALRRGLPNLLRHIENITQVYGLPAVVALNRFTSDSAAELALVQEACAVYGAEVALSEVWEKGSRGGMELAHGVLRALEQENHFRFAYDAALPIRDKLLALTQRIYGGHNVAYTEEADREINRLTELGFGGLPVCVAKTQYSLSDDPKKLGAPQDFILTVRKVKVSAGAGFIVALTGDILTMPGLPKTPAAEAIDVDENGVISGLF</sequence>
<keyword evidence="4 8" id="KW-0547">Nucleotide-binding</keyword>
<feature type="binding site" evidence="8">
    <location>
        <begin position="63"/>
        <end position="70"/>
    </location>
    <ligand>
        <name>ATP</name>
        <dbReference type="ChEBI" id="CHEBI:30616"/>
    </ligand>
</feature>
<evidence type="ECO:0000256" key="3">
    <source>
        <dbReference type="ARBA" id="ARBA00022598"/>
    </source>
</evidence>
<comment type="pathway">
    <text evidence="1 8">One-carbon metabolism; tetrahydrofolate interconversion.</text>
</comment>
<evidence type="ECO:0000256" key="8">
    <source>
        <dbReference type="HAMAP-Rule" id="MF_01543"/>
    </source>
</evidence>
<reference evidence="9" key="1">
    <citation type="submission" date="2020-09" db="EMBL/GenBank/DDBJ databases">
        <title>New species isolated from human feces.</title>
        <authorList>
            <person name="Kitahara M."/>
            <person name="Shigeno Y."/>
            <person name="Shime M."/>
            <person name="Matsumoto Y."/>
            <person name="Nakamura S."/>
            <person name="Motooka D."/>
            <person name="Fukuoka S."/>
            <person name="Nishikawa H."/>
            <person name="Benno Y."/>
        </authorList>
    </citation>
    <scope>NUCLEOTIDE SEQUENCE</scope>
    <source>
        <strain evidence="9">MM50</strain>
    </source>
</reference>
<dbReference type="NCBIfam" id="NF010030">
    <property type="entry name" value="PRK13505.1"/>
    <property type="match status" value="1"/>
</dbReference>
<accession>A0A810Q3L7</accession>
<dbReference type="CDD" id="cd00477">
    <property type="entry name" value="FTHFS"/>
    <property type="match status" value="1"/>
</dbReference>
<gene>
    <name evidence="8" type="primary">fhs</name>
    <name evidence="9" type="ORF">MM50RIKEN_05750</name>
</gene>
<dbReference type="SUPFAM" id="SSF52540">
    <property type="entry name" value="P-loop containing nucleoside triphosphate hydrolases"/>
    <property type="match status" value="1"/>
</dbReference>
<evidence type="ECO:0000313" key="10">
    <source>
        <dbReference type="Proteomes" id="UP000681035"/>
    </source>
</evidence>
<dbReference type="InterPro" id="IPR027417">
    <property type="entry name" value="P-loop_NTPase"/>
</dbReference>
<dbReference type="FunFam" id="3.30.1510.10:FF:000001">
    <property type="entry name" value="Formate--tetrahydrofolate ligase"/>
    <property type="match status" value="1"/>
</dbReference>
<keyword evidence="5 8" id="KW-0067">ATP-binding</keyword>
<proteinExistence type="inferred from homology"/>
<dbReference type="HAMAP" id="MF_01543">
    <property type="entry name" value="FTHFS"/>
    <property type="match status" value="1"/>
</dbReference>
<dbReference type="Pfam" id="PF01268">
    <property type="entry name" value="FTHFS"/>
    <property type="match status" value="1"/>
</dbReference>
<protein>
    <recommendedName>
        <fullName evidence="8">Formate--tetrahydrofolate ligase</fullName>
        <ecNumber evidence="8">6.3.4.3</ecNumber>
    </recommendedName>
    <alternativeName>
        <fullName evidence="8">Formyltetrahydrofolate synthetase</fullName>
        <shortName evidence="8">FHS</shortName>
        <shortName evidence="8">FTHFS</shortName>
    </alternativeName>
</protein>
<evidence type="ECO:0000256" key="6">
    <source>
        <dbReference type="ARBA" id="ARBA00049033"/>
    </source>
</evidence>
<name>A0A810Q3L7_9FIRM</name>
<dbReference type="Gene3D" id="3.10.410.10">
    <property type="entry name" value="Formyltetrahydrofolate synthetase, domain 3"/>
    <property type="match status" value="1"/>
</dbReference>
<evidence type="ECO:0000256" key="7">
    <source>
        <dbReference type="ARBA" id="ARBA00061363"/>
    </source>
</evidence>
<evidence type="ECO:0000256" key="5">
    <source>
        <dbReference type="ARBA" id="ARBA00022840"/>
    </source>
</evidence>
<dbReference type="GO" id="GO:0005524">
    <property type="term" value="F:ATP binding"/>
    <property type="evidence" value="ECO:0007669"/>
    <property type="project" value="UniProtKB-UniRule"/>
</dbReference>
<evidence type="ECO:0000313" key="9">
    <source>
        <dbReference type="EMBL" id="BCK80812.1"/>
    </source>
</evidence>